<dbReference type="NCBIfam" id="TIGR02937">
    <property type="entry name" value="sigma70-ECF"/>
    <property type="match status" value="1"/>
</dbReference>
<dbReference type="Gene3D" id="1.10.10.10">
    <property type="entry name" value="Winged helix-like DNA-binding domain superfamily/Winged helix DNA-binding domain"/>
    <property type="match status" value="1"/>
</dbReference>
<evidence type="ECO:0000256" key="3">
    <source>
        <dbReference type="ARBA" id="ARBA00023082"/>
    </source>
</evidence>
<dbReference type="GO" id="GO:0003677">
    <property type="term" value="F:DNA binding"/>
    <property type="evidence" value="ECO:0007669"/>
    <property type="project" value="UniProtKB-KW"/>
</dbReference>
<keyword evidence="9" id="KW-1185">Reference proteome</keyword>
<comment type="similarity">
    <text evidence="1">Belongs to the sigma-70 factor family. ECF subfamily.</text>
</comment>
<keyword evidence="2" id="KW-0805">Transcription regulation</keyword>
<dbReference type="Gene3D" id="1.10.1740.10">
    <property type="match status" value="1"/>
</dbReference>
<reference evidence="8 9" key="1">
    <citation type="submission" date="2019-02" db="EMBL/GenBank/DDBJ databases">
        <title>Deep-cultivation of Planctomycetes and their phenomic and genomic characterization uncovers novel biology.</title>
        <authorList>
            <person name="Wiegand S."/>
            <person name="Jogler M."/>
            <person name="Boedeker C."/>
            <person name="Pinto D."/>
            <person name="Vollmers J."/>
            <person name="Rivas-Marin E."/>
            <person name="Kohn T."/>
            <person name="Peeters S.H."/>
            <person name="Heuer A."/>
            <person name="Rast P."/>
            <person name="Oberbeckmann S."/>
            <person name="Bunk B."/>
            <person name="Jeske O."/>
            <person name="Meyerdierks A."/>
            <person name="Storesund J.E."/>
            <person name="Kallscheuer N."/>
            <person name="Luecker S."/>
            <person name="Lage O.M."/>
            <person name="Pohl T."/>
            <person name="Merkel B.J."/>
            <person name="Hornburger P."/>
            <person name="Mueller R.-W."/>
            <person name="Bruemmer F."/>
            <person name="Labrenz M."/>
            <person name="Spormann A.M."/>
            <person name="Op den Camp H."/>
            <person name="Overmann J."/>
            <person name="Amann R."/>
            <person name="Jetten M.S.M."/>
            <person name="Mascher T."/>
            <person name="Medema M.H."/>
            <person name="Devos D.P."/>
            <person name="Kaster A.-K."/>
            <person name="Ovreas L."/>
            <person name="Rohde M."/>
            <person name="Galperin M.Y."/>
            <person name="Jogler C."/>
        </authorList>
    </citation>
    <scope>NUCLEOTIDE SEQUENCE [LARGE SCALE GENOMIC DNA]</scope>
    <source>
        <strain evidence="8 9">Mal52</strain>
    </source>
</reference>
<dbReference type="GO" id="GO:0006352">
    <property type="term" value="P:DNA-templated transcription initiation"/>
    <property type="evidence" value="ECO:0007669"/>
    <property type="project" value="InterPro"/>
</dbReference>
<dbReference type="GO" id="GO:0016987">
    <property type="term" value="F:sigma factor activity"/>
    <property type="evidence" value="ECO:0007669"/>
    <property type="project" value="UniProtKB-KW"/>
</dbReference>
<dbReference type="InterPro" id="IPR013325">
    <property type="entry name" value="RNA_pol_sigma_r2"/>
</dbReference>
<keyword evidence="4" id="KW-0238">DNA-binding</keyword>
<dbReference type="AlphaFoldDB" id="A0A517ZP84"/>
<dbReference type="InterPro" id="IPR014284">
    <property type="entry name" value="RNA_pol_sigma-70_dom"/>
</dbReference>
<dbReference type="InterPro" id="IPR007627">
    <property type="entry name" value="RNA_pol_sigma70_r2"/>
</dbReference>
<dbReference type="Proteomes" id="UP000319383">
    <property type="component" value="Chromosome"/>
</dbReference>
<evidence type="ECO:0000313" key="9">
    <source>
        <dbReference type="Proteomes" id="UP000319383"/>
    </source>
</evidence>
<dbReference type="InterPro" id="IPR036388">
    <property type="entry name" value="WH-like_DNA-bd_sf"/>
</dbReference>
<feature type="domain" description="RNA polymerase sigma-70 region 2" evidence="7">
    <location>
        <begin position="53"/>
        <end position="121"/>
    </location>
</feature>
<dbReference type="SUPFAM" id="SSF88946">
    <property type="entry name" value="Sigma2 domain of RNA polymerase sigma factors"/>
    <property type="match status" value="1"/>
</dbReference>
<name>A0A517ZP84_9PLAN</name>
<evidence type="ECO:0000259" key="7">
    <source>
        <dbReference type="Pfam" id="PF04542"/>
    </source>
</evidence>
<evidence type="ECO:0000256" key="1">
    <source>
        <dbReference type="ARBA" id="ARBA00010641"/>
    </source>
</evidence>
<dbReference type="PANTHER" id="PTHR43133">
    <property type="entry name" value="RNA POLYMERASE ECF-TYPE SIGMA FACTO"/>
    <property type="match status" value="1"/>
</dbReference>
<organism evidence="8 9">
    <name type="scientific">Symmachiella dynata</name>
    <dbReference type="NCBI Taxonomy" id="2527995"/>
    <lineage>
        <taxon>Bacteria</taxon>
        <taxon>Pseudomonadati</taxon>
        <taxon>Planctomycetota</taxon>
        <taxon>Planctomycetia</taxon>
        <taxon>Planctomycetales</taxon>
        <taxon>Planctomycetaceae</taxon>
        <taxon>Symmachiella</taxon>
    </lineage>
</organism>
<feature type="region of interest" description="Disordered" evidence="6">
    <location>
        <begin position="1"/>
        <end position="24"/>
    </location>
</feature>
<evidence type="ECO:0000256" key="4">
    <source>
        <dbReference type="ARBA" id="ARBA00023125"/>
    </source>
</evidence>
<dbReference type="EMBL" id="CP036276">
    <property type="protein sequence ID" value="QDU44296.1"/>
    <property type="molecule type" value="Genomic_DNA"/>
</dbReference>
<dbReference type="InterPro" id="IPR013324">
    <property type="entry name" value="RNA_pol_sigma_r3/r4-like"/>
</dbReference>
<evidence type="ECO:0000313" key="8">
    <source>
        <dbReference type="EMBL" id="QDU44296.1"/>
    </source>
</evidence>
<feature type="compositionally biased region" description="Basic and acidic residues" evidence="6">
    <location>
        <begin position="1"/>
        <end position="10"/>
    </location>
</feature>
<keyword evidence="3" id="KW-0731">Sigma factor</keyword>
<evidence type="ECO:0000256" key="2">
    <source>
        <dbReference type="ARBA" id="ARBA00023015"/>
    </source>
</evidence>
<sequence>MRSCCVDDTRPYASKRGPMSHNEPYRYRDESTRSSLLNGARANDAVAWQRLTKLYGPLIYCWCRRRGLRDEVIEDIVQEVLLSVSGALVRFRRGANRGSFRSWLRRITENKIRDHFRRSQRQLNAPGGSANIAQQLNIPAEHISNDTDSNPQSDVSDDVMAALESVRETISDQTWRAFVLVTFRDFTPAETAAELEMTCNAVRLANGRVRRRLRDILPDVLR</sequence>
<dbReference type="Pfam" id="PF04542">
    <property type="entry name" value="Sigma70_r2"/>
    <property type="match status" value="1"/>
</dbReference>
<dbReference type="InterPro" id="IPR039425">
    <property type="entry name" value="RNA_pol_sigma-70-like"/>
</dbReference>
<evidence type="ECO:0000256" key="5">
    <source>
        <dbReference type="ARBA" id="ARBA00023163"/>
    </source>
</evidence>
<keyword evidence="5" id="KW-0804">Transcription</keyword>
<proteinExistence type="inferred from homology"/>
<accession>A0A517ZP84</accession>
<dbReference type="KEGG" id="sdyn:Mal52_27750"/>
<dbReference type="SUPFAM" id="SSF88659">
    <property type="entry name" value="Sigma3 and sigma4 domains of RNA polymerase sigma factors"/>
    <property type="match status" value="1"/>
</dbReference>
<dbReference type="PANTHER" id="PTHR43133:SF8">
    <property type="entry name" value="RNA POLYMERASE SIGMA FACTOR HI_1459-RELATED"/>
    <property type="match status" value="1"/>
</dbReference>
<evidence type="ECO:0000256" key="6">
    <source>
        <dbReference type="SAM" id="MobiDB-lite"/>
    </source>
</evidence>
<protein>
    <submittedName>
        <fullName evidence="8">ECF RNA polymerase sigma factor SigH</fullName>
    </submittedName>
</protein>
<gene>
    <name evidence="8" type="primary">sigH_1</name>
    <name evidence="8" type="ORF">Mal52_27750</name>
</gene>